<gene>
    <name evidence="7" type="ORF">E5982_05135</name>
    <name evidence="6" type="ORF">FHR31_001969</name>
</gene>
<reference evidence="7 8" key="1">
    <citation type="submission" date="2019-04" db="EMBL/GenBank/DDBJ databases">
        <title>Microbes associate with the intestines of laboratory mice.</title>
        <authorList>
            <person name="Navarre W."/>
            <person name="Wong E."/>
            <person name="Huang K.C."/>
            <person name="Tropini C."/>
            <person name="Ng K."/>
            <person name="Yu B."/>
        </authorList>
    </citation>
    <scope>NUCLEOTIDE SEQUENCE [LARGE SCALE GENOMIC DNA]</scope>
    <source>
        <strain evidence="7 8">NM48_B13</strain>
    </source>
</reference>
<accession>A0A3N0AC60</accession>
<dbReference type="Gene3D" id="3.30.70.20">
    <property type="match status" value="2"/>
</dbReference>
<dbReference type="Proteomes" id="UP000309454">
    <property type="component" value="Unassembled WGS sequence"/>
</dbReference>
<dbReference type="EMBL" id="JACHYA010000009">
    <property type="protein sequence ID" value="MBB3172135.1"/>
    <property type="molecule type" value="Genomic_DNA"/>
</dbReference>
<evidence type="ECO:0000313" key="6">
    <source>
        <dbReference type="EMBL" id="MBB3172135.1"/>
    </source>
</evidence>
<evidence type="ECO:0000256" key="1">
    <source>
        <dbReference type="ARBA" id="ARBA00022485"/>
    </source>
</evidence>
<feature type="domain" description="4Fe-4S ferredoxin-type" evidence="5">
    <location>
        <begin position="88"/>
        <end position="117"/>
    </location>
</feature>
<dbReference type="CDD" id="cd10551">
    <property type="entry name" value="PsrB"/>
    <property type="match status" value="1"/>
</dbReference>
<evidence type="ECO:0000313" key="7">
    <source>
        <dbReference type="EMBL" id="TJW10667.1"/>
    </source>
</evidence>
<dbReference type="AlphaFoldDB" id="A0A3N0AC60"/>
<name>A0A3N0AC60_9ACTN</name>
<evidence type="ECO:0000256" key="3">
    <source>
        <dbReference type="ARBA" id="ARBA00023004"/>
    </source>
</evidence>
<dbReference type="RefSeq" id="WP_123185021.1">
    <property type="nucleotide sequence ID" value="NZ_CANSOV010000007.1"/>
</dbReference>
<dbReference type="PANTHER" id="PTHR43177:SF3">
    <property type="entry name" value="PROTEIN NRFC HOMOLOG"/>
    <property type="match status" value="1"/>
</dbReference>
<dbReference type="Pfam" id="PF12800">
    <property type="entry name" value="Fer4_4"/>
    <property type="match status" value="1"/>
</dbReference>
<evidence type="ECO:0000313" key="8">
    <source>
        <dbReference type="Proteomes" id="UP000309454"/>
    </source>
</evidence>
<evidence type="ECO:0000259" key="5">
    <source>
        <dbReference type="PROSITE" id="PS51379"/>
    </source>
</evidence>
<keyword evidence="3" id="KW-0408">Iron</keyword>
<dbReference type="EMBL" id="SSTM01000003">
    <property type="protein sequence ID" value="TJW10667.1"/>
    <property type="molecule type" value="Genomic_DNA"/>
</dbReference>
<protein>
    <submittedName>
        <fullName evidence="7">4Fe-4S dicluster domain-containing protein</fullName>
    </submittedName>
    <submittedName>
        <fullName evidence="6">Molybdopterin-containing oxidoreductase family iron-sulfur binding subunit</fullName>
    </submittedName>
</protein>
<dbReference type="Pfam" id="PF13247">
    <property type="entry name" value="Fer4_11"/>
    <property type="match status" value="2"/>
</dbReference>
<keyword evidence="2" id="KW-0479">Metal-binding</keyword>
<comment type="caution">
    <text evidence="6">The sequence shown here is derived from an EMBL/GenBank/DDBJ whole genome shotgun (WGS) entry which is preliminary data.</text>
</comment>
<dbReference type="PROSITE" id="PS51379">
    <property type="entry name" value="4FE4S_FER_2"/>
    <property type="match status" value="3"/>
</dbReference>
<keyword evidence="4" id="KW-0411">Iron-sulfur</keyword>
<feature type="domain" description="4Fe-4S ferredoxin-type" evidence="5">
    <location>
        <begin position="56"/>
        <end position="87"/>
    </location>
</feature>
<dbReference type="GO" id="GO:0051539">
    <property type="term" value="F:4 iron, 4 sulfur cluster binding"/>
    <property type="evidence" value="ECO:0007669"/>
    <property type="project" value="UniProtKB-KW"/>
</dbReference>
<dbReference type="InterPro" id="IPR017896">
    <property type="entry name" value="4Fe4S_Fe-S-bd"/>
</dbReference>
<dbReference type="OrthoDB" id="3175224at2"/>
<evidence type="ECO:0000256" key="2">
    <source>
        <dbReference type="ARBA" id="ARBA00022723"/>
    </source>
</evidence>
<keyword evidence="1" id="KW-0004">4Fe-4S</keyword>
<evidence type="ECO:0000256" key="4">
    <source>
        <dbReference type="ARBA" id="ARBA00023014"/>
    </source>
</evidence>
<dbReference type="Proteomes" id="UP000530850">
    <property type="component" value="Unassembled WGS sequence"/>
</dbReference>
<dbReference type="SUPFAM" id="SSF54862">
    <property type="entry name" value="4Fe-4S ferredoxins"/>
    <property type="match status" value="1"/>
</dbReference>
<dbReference type="GO" id="GO:0046872">
    <property type="term" value="F:metal ion binding"/>
    <property type="evidence" value="ECO:0007669"/>
    <property type="project" value="UniProtKB-KW"/>
</dbReference>
<dbReference type="PANTHER" id="PTHR43177">
    <property type="entry name" value="PROTEIN NRFC"/>
    <property type="match status" value="1"/>
</dbReference>
<proteinExistence type="predicted"/>
<evidence type="ECO:0000313" key="9">
    <source>
        <dbReference type="Proteomes" id="UP000530850"/>
    </source>
</evidence>
<reference evidence="6 9" key="2">
    <citation type="submission" date="2020-08" db="EMBL/GenBank/DDBJ databases">
        <title>Sequencing the genomes of 1000 actinobacteria strains.</title>
        <authorList>
            <person name="Klenk H.-P."/>
        </authorList>
    </citation>
    <scope>NUCLEOTIDE SEQUENCE [LARGE SCALE GENOMIC DNA]</scope>
    <source>
        <strain evidence="6 9">DSM 22242</strain>
    </source>
</reference>
<organism evidence="6 9">
    <name type="scientific">Parvibacter caecicola</name>
    <dbReference type="NCBI Taxonomy" id="747645"/>
    <lineage>
        <taxon>Bacteria</taxon>
        <taxon>Bacillati</taxon>
        <taxon>Actinomycetota</taxon>
        <taxon>Coriobacteriia</taxon>
        <taxon>Coriobacteriales</taxon>
        <taxon>Coriobacteriaceae</taxon>
        <taxon>Parvibacter</taxon>
    </lineage>
</organism>
<dbReference type="InterPro" id="IPR050954">
    <property type="entry name" value="ET_IronSulfur_Cluster-Binding"/>
</dbReference>
<dbReference type="InterPro" id="IPR017900">
    <property type="entry name" value="4Fe4S_Fe_S_CS"/>
</dbReference>
<keyword evidence="8" id="KW-1185">Reference proteome</keyword>
<feature type="domain" description="4Fe-4S ferredoxin-type" evidence="5">
    <location>
        <begin position="4"/>
        <end position="33"/>
    </location>
</feature>
<dbReference type="PROSITE" id="PS00198">
    <property type="entry name" value="4FE4S_FER_1"/>
    <property type="match status" value="1"/>
</dbReference>
<sequence length="205" mass="22810">MTKLAIGIDLHRCIGCNTCALACKMQNNVPDGMLWNRVLTENCELFDGAEGTYPHLTRTYVPLACQHCSNAACQRVCPTGATYTDEKGRVQIDYQKCIGCRMCMAACPYNARVFNWNDPVRSTGANWGDGRVPTREKGMMEKCTLCKERTDTGDEPMCVHCCPTDARVFGDLDDPDSEISQLERSESAQRLLESKGTRPAVFYVS</sequence>
<dbReference type="GeneID" id="93356335"/>